<evidence type="ECO:0000313" key="3">
    <source>
        <dbReference type="Proteomes" id="UP000178082"/>
    </source>
</evidence>
<reference evidence="2 3" key="1">
    <citation type="journal article" date="2016" name="Nat. Commun.">
        <title>Thousands of microbial genomes shed light on interconnected biogeochemical processes in an aquifer system.</title>
        <authorList>
            <person name="Anantharaman K."/>
            <person name="Brown C.T."/>
            <person name="Hug L.A."/>
            <person name="Sharon I."/>
            <person name="Castelle C.J."/>
            <person name="Probst A.J."/>
            <person name="Thomas B.C."/>
            <person name="Singh A."/>
            <person name="Wilkins M.J."/>
            <person name="Karaoz U."/>
            <person name="Brodie E.L."/>
            <person name="Williams K.H."/>
            <person name="Hubbard S.S."/>
            <person name="Banfield J.F."/>
        </authorList>
    </citation>
    <scope>NUCLEOTIDE SEQUENCE [LARGE SCALE GENOMIC DNA]</scope>
</reference>
<dbReference type="Gene3D" id="3.40.720.10">
    <property type="entry name" value="Alkaline Phosphatase, subunit A"/>
    <property type="match status" value="1"/>
</dbReference>
<protein>
    <recommendedName>
        <fullName evidence="1">Sulfatase N-terminal domain-containing protein</fullName>
    </recommendedName>
</protein>
<dbReference type="PANTHER" id="PTHR43751:SF3">
    <property type="entry name" value="SULFATASE N-TERMINAL DOMAIN-CONTAINING PROTEIN"/>
    <property type="match status" value="1"/>
</dbReference>
<comment type="caution">
    <text evidence="2">The sequence shown here is derived from an EMBL/GenBank/DDBJ whole genome shotgun (WGS) entry which is preliminary data.</text>
</comment>
<dbReference type="InterPro" id="IPR052701">
    <property type="entry name" value="GAG_Ulvan_Degrading_Sulfatases"/>
</dbReference>
<dbReference type="Pfam" id="PF00884">
    <property type="entry name" value="Sulfatase"/>
    <property type="match status" value="1"/>
</dbReference>
<sequence length="446" mass="51444">MKYFFAAFLVIFFFNFLSCQKKEEPLSVILITIDTLRADHLSCYGYRRNTSPNIDNIAKEGVFFQNAVASSSFTPPSMATIFTSKYPSSHGVKHGVFKKNKVFNQEVLSDSIQTLAEILKENGYATYGFHTNPHLSKEFGFAQGFDFFNQFTFYDALELNSEILRNKDKIKSGGKYFLWVHYFDPHWPYLKRTPWIKKYSSFKSDKEDETEYADPPEKFSNAKNLKNNRELLSYIIARYDSEINFVDRYVGELLQFFKPEKNTLVIITSDHGEEFFEHDEFTHGHQLYEESIKVPLIIYAPSKFPAGVKIREQVGIIDIMPTILDILKIKSRQKLSGESLLPLISGNKKEERILYSELARGGKDSVSARFKNWKYIYDVKENKDELYDLNSDHGERDNIASVNEMIVKDFQSKVKGLLSSSGEIKSEEKPVGKNVVESLKSLGYIN</sequence>
<dbReference type="AlphaFoldDB" id="A0A1F7SDI0"/>
<name>A0A1F7SDI0_9BACT</name>
<gene>
    <name evidence="2" type="ORF">A3G31_12700</name>
</gene>
<feature type="domain" description="Sulfatase N-terminal" evidence="1">
    <location>
        <begin position="28"/>
        <end position="328"/>
    </location>
</feature>
<dbReference type="InterPro" id="IPR000917">
    <property type="entry name" value="Sulfatase_N"/>
</dbReference>
<dbReference type="STRING" id="1817883.A3G31_12700"/>
<dbReference type="InterPro" id="IPR017850">
    <property type="entry name" value="Alkaline_phosphatase_core_sf"/>
</dbReference>
<dbReference type="SUPFAM" id="SSF53649">
    <property type="entry name" value="Alkaline phosphatase-like"/>
    <property type="match status" value="1"/>
</dbReference>
<dbReference type="PANTHER" id="PTHR43751">
    <property type="entry name" value="SULFATASE"/>
    <property type="match status" value="1"/>
</dbReference>
<accession>A0A1F7SDI0</accession>
<dbReference type="Proteomes" id="UP000178082">
    <property type="component" value="Unassembled WGS sequence"/>
</dbReference>
<proteinExistence type="predicted"/>
<dbReference type="Gene3D" id="3.30.1120.10">
    <property type="match status" value="1"/>
</dbReference>
<organism evidence="2 3">
    <name type="scientific">Candidatus Schekmanbacteria bacterium RIFCSPLOWO2_12_FULL_38_15</name>
    <dbReference type="NCBI Taxonomy" id="1817883"/>
    <lineage>
        <taxon>Bacteria</taxon>
        <taxon>Candidatus Schekmaniibacteriota</taxon>
    </lineage>
</organism>
<evidence type="ECO:0000259" key="1">
    <source>
        <dbReference type="Pfam" id="PF00884"/>
    </source>
</evidence>
<evidence type="ECO:0000313" key="2">
    <source>
        <dbReference type="EMBL" id="OGL51836.1"/>
    </source>
</evidence>
<dbReference type="EMBL" id="MGDI01000037">
    <property type="protein sequence ID" value="OGL51836.1"/>
    <property type="molecule type" value="Genomic_DNA"/>
</dbReference>
<dbReference type="CDD" id="cd16148">
    <property type="entry name" value="sulfatase_like"/>
    <property type="match status" value="1"/>
</dbReference>